<dbReference type="PRINTS" id="PR00003">
    <property type="entry name" value="4DISULPHCORE"/>
</dbReference>
<dbReference type="AlphaFoldDB" id="A0A8D0HNW0"/>
<evidence type="ECO:0000256" key="4">
    <source>
        <dbReference type="ARBA" id="ARBA00035122"/>
    </source>
</evidence>
<reference evidence="7" key="1">
    <citation type="submission" date="2025-08" db="UniProtKB">
        <authorList>
            <consortium name="Ensembl"/>
        </authorList>
    </citation>
    <scope>IDENTIFICATION</scope>
</reference>
<evidence type="ECO:0000259" key="6">
    <source>
        <dbReference type="PROSITE" id="PS51390"/>
    </source>
</evidence>
<evidence type="ECO:0000313" key="8">
    <source>
        <dbReference type="Proteomes" id="UP000694392"/>
    </source>
</evidence>
<evidence type="ECO:0000256" key="3">
    <source>
        <dbReference type="ARBA" id="ARBA00023022"/>
    </source>
</evidence>
<keyword evidence="8" id="KW-1185">Reference proteome</keyword>
<dbReference type="Pfam" id="PF00095">
    <property type="entry name" value="WAP"/>
    <property type="match status" value="1"/>
</dbReference>
<dbReference type="GO" id="GO:0005615">
    <property type="term" value="C:extracellular space"/>
    <property type="evidence" value="ECO:0007669"/>
    <property type="project" value="TreeGrafter"/>
</dbReference>
<dbReference type="Ensembl" id="ENSSPUT00000026489.1">
    <property type="protein sequence ID" value="ENSSPUP00000024816.1"/>
    <property type="gene ID" value="ENSSPUG00000019026.1"/>
</dbReference>
<dbReference type="PANTHER" id="PTHR19441:SF95">
    <property type="entry name" value="PERLWAPIN ISOFORM X1"/>
    <property type="match status" value="1"/>
</dbReference>
<feature type="domain" description="WAP" evidence="6">
    <location>
        <begin position="23"/>
        <end position="72"/>
    </location>
</feature>
<protein>
    <recommendedName>
        <fullName evidence="6">WAP domain-containing protein</fullName>
    </recommendedName>
</protein>
<evidence type="ECO:0000313" key="7">
    <source>
        <dbReference type="Ensembl" id="ENSSPUP00000024816.1"/>
    </source>
</evidence>
<keyword evidence="1" id="KW-0929">Antimicrobial</keyword>
<keyword evidence="2 5" id="KW-0732">Signal</keyword>
<sequence>MASRAPLLLLVGLLILWAELPALSAQDGQGKCPAPPADSKGLCSQFCSTDRDCPGSERCCSNGCGRECIRTIFVFRLNTRPTLCLMITRGVLGGTTWGTKRQGLRAEIG</sequence>
<feature type="chain" id="PRO_5034352777" description="WAP domain-containing protein" evidence="5">
    <location>
        <begin position="26"/>
        <end position="109"/>
    </location>
</feature>
<dbReference type="InterPro" id="IPR036645">
    <property type="entry name" value="Elafin-like_sf"/>
</dbReference>
<dbReference type="InterPro" id="IPR050514">
    <property type="entry name" value="WAP_four-disulfide_core"/>
</dbReference>
<name>A0A8D0HNW0_SPHPU</name>
<dbReference type="SUPFAM" id="SSF57256">
    <property type="entry name" value="Elafin-like"/>
    <property type="match status" value="1"/>
</dbReference>
<dbReference type="GO" id="GO:0019731">
    <property type="term" value="P:antibacterial humoral response"/>
    <property type="evidence" value="ECO:0007669"/>
    <property type="project" value="TreeGrafter"/>
</dbReference>
<evidence type="ECO:0000256" key="2">
    <source>
        <dbReference type="ARBA" id="ARBA00022729"/>
    </source>
</evidence>
<proteinExistence type="inferred from homology"/>
<evidence type="ECO:0000256" key="1">
    <source>
        <dbReference type="ARBA" id="ARBA00022529"/>
    </source>
</evidence>
<dbReference type="CDD" id="cd00199">
    <property type="entry name" value="WAP"/>
    <property type="match status" value="1"/>
</dbReference>
<dbReference type="Proteomes" id="UP000694392">
    <property type="component" value="Unplaced"/>
</dbReference>
<reference evidence="7" key="2">
    <citation type="submission" date="2025-09" db="UniProtKB">
        <authorList>
            <consortium name="Ensembl"/>
        </authorList>
    </citation>
    <scope>IDENTIFICATION</scope>
</reference>
<keyword evidence="3" id="KW-0044">Antibiotic</keyword>
<organism evidence="7 8">
    <name type="scientific">Sphenodon punctatus</name>
    <name type="common">Tuatara</name>
    <name type="synonym">Hatteria punctata</name>
    <dbReference type="NCBI Taxonomy" id="8508"/>
    <lineage>
        <taxon>Eukaryota</taxon>
        <taxon>Metazoa</taxon>
        <taxon>Chordata</taxon>
        <taxon>Craniata</taxon>
        <taxon>Vertebrata</taxon>
        <taxon>Euteleostomi</taxon>
        <taxon>Lepidosauria</taxon>
        <taxon>Sphenodontia</taxon>
        <taxon>Sphenodontidae</taxon>
        <taxon>Sphenodon</taxon>
    </lineage>
</organism>
<dbReference type="SMART" id="SM00217">
    <property type="entry name" value="WAP"/>
    <property type="match status" value="1"/>
</dbReference>
<dbReference type="PROSITE" id="PS51390">
    <property type="entry name" value="WAP"/>
    <property type="match status" value="1"/>
</dbReference>
<dbReference type="GO" id="GO:0045087">
    <property type="term" value="P:innate immune response"/>
    <property type="evidence" value="ECO:0007669"/>
    <property type="project" value="TreeGrafter"/>
</dbReference>
<evidence type="ECO:0000256" key="5">
    <source>
        <dbReference type="SAM" id="SignalP"/>
    </source>
</evidence>
<dbReference type="GO" id="GO:0004867">
    <property type="term" value="F:serine-type endopeptidase inhibitor activity"/>
    <property type="evidence" value="ECO:0007669"/>
    <property type="project" value="TreeGrafter"/>
</dbReference>
<accession>A0A8D0HNW0</accession>
<dbReference type="InterPro" id="IPR008197">
    <property type="entry name" value="WAP_dom"/>
</dbReference>
<dbReference type="PANTHER" id="PTHR19441">
    <property type="entry name" value="WHEY ACDIC PROTEIN WAP"/>
    <property type="match status" value="1"/>
</dbReference>
<dbReference type="Gene3D" id="4.10.75.10">
    <property type="entry name" value="Elafin-like"/>
    <property type="match status" value="1"/>
</dbReference>
<comment type="similarity">
    <text evidence="4">Belongs to the venom waprin family.</text>
</comment>
<feature type="signal peptide" evidence="5">
    <location>
        <begin position="1"/>
        <end position="25"/>
    </location>
</feature>